<dbReference type="PROSITE" id="PS51393">
    <property type="entry name" value="LIPOXYGENASE_3"/>
    <property type="match status" value="1"/>
</dbReference>
<dbReference type="GO" id="GO:0034440">
    <property type="term" value="P:lipid oxidation"/>
    <property type="evidence" value="ECO:0007669"/>
    <property type="project" value="InterPro"/>
</dbReference>
<dbReference type="GO" id="GO:0016702">
    <property type="term" value="F:oxidoreductase activity, acting on single donors with incorporation of molecular oxygen, incorporation of two atoms of oxygen"/>
    <property type="evidence" value="ECO:0007669"/>
    <property type="project" value="InterPro"/>
</dbReference>
<dbReference type="InterPro" id="IPR013819">
    <property type="entry name" value="LipOase_C"/>
</dbReference>
<dbReference type="PANTHER" id="PTHR11771">
    <property type="entry name" value="LIPOXYGENASE"/>
    <property type="match status" value="1"/>
</dbReference>
<name>A0A0L8I0N8_OCTBM</name>
<organism evidence="5">
    <name type="scientific">Octopus bimaculoides</name>
    <name type="common">California two-spotted octopus</name>
    <dbReference type="NCBI Taxonomy" id="37653"/>
    <lineage>
        <taxon>Eukaryota</taxon>
        <taxon>Metazoa</taxon>
        <taxon>Spiralia</taxon>
        <taxon>Lophotrochozoa</taxon>
        <taxon>Mollusca</taxon>
        <taxon>Cephalopoda</taxon>
        <taxon>Coleoidea</taxon>
        <taxon>Octopodiformes</taxon>
        <taxon>Octopoda</taxon>
        <taxon>Incirrata</taxon>
        <taxon>Octopodidae</taxon>
        <taxon>Octopus</taxon>
    </lineage>
</organism>
<evidence type="ECO:0000259" key="4">
    <source>
        <dbReference type="PROSITE" id="PS51393"/>
    </source>
</evidence>
<evidence type="ECO:0000313" key="5">
    <source>
        <dbReference type="EMBL" id="KOF94986.1"/>
    </source>
</evidence>
<evidence type="ECO:0000256" key="1">
    <source>
        <dbReference type="ARBA" id="ARBA00022723"/>
    </source>
</evidence>
<evidence type="ECO:0000256" key="3">
    <source>
        <dbReference type="ARBA" id="ARBA00023002"/>
    </source>
</evidence>
<dbReference type="GO" id="GO:0046872">
    <property type="term" value="F:metal ion binding"/>
    <property type="evidence" value="ECO:0007669"/>
    <property type="project" value="UniProtKB-KW"/>
</dbReference>
<dbReference type="Pfam" id="PF00305">
    <property type="entry name" value="Lipoxygenase"/>
    <property type="match status" value="2"/>
</dbReference>
<protein>
    <recommendedName>
        <fullName evidence="4">Lipoxygenase domain-containing protein</fullName>
    </recommendedName>
</protein>
<evidence type="ECO:0000256" key="2">
    <source>
        <dbReference type="ARBA" id="ARBA00022964"/>
    </source>
</evidence>
<sequence length="271" mass="30497">MEGIILSMHRNISVSHPLYKILAPHTLYLLAINNRGFKKLVSPGGWVDKTMTVGIDGMFQLIYKGDDCIKLYDCIHHYASSYIDLYYVNEQDVTDDDELQNWVECISKEAIHGGIGLKGLPIKDGKGHIPSKEELKLFITTVLFTSSVSHAHANFLQYEEYAFPSNYPSMIRTPLLKDKTPRTEEDIIAALPDKATTLDVMAITNLLSAKTTKSLGDFETQYIYDPKALVCVREFQKNLKTISGEIKARNKTLKKPYKVLDPANIPNAISI</sequence>
<dbReference type="Gene3D" id="1.20.245.10">
    <property type="entry name" value="Lipoxygenase-1, Domain 5"/>
    <property type="match status" value="2"/>
</dbReference>
<dbReference type="AlphaFoldDB" id="A0A0L8I0N8"/>
<keyword evidence="3" id="KW-0560">Oxidoreductase</keyword>
<dbReference type="PROSITE" id="PS00081">
    <property type="entry name" value="LIPOXYGENASE_2"/>
    <property type="match status" value="1"/>
</dbReference>
<dbReference type="OrthoDB" id="407298at2759"/>
<keyword evidence="1" id="KW-0479">Metal-binding</keyword>
<reference evidence="5" key="1">
    <citation type="submission" date="2015-07" db="EMBL/GenBank/DDBJ databases">
        <title>MeaNS - Measles Nucleotide Surveillance Program.</title>
        <authorList>
            <person name="Tran T."/>
            <person name="Druce J."/>
        </authorList>
    </citation>
    <scope>NUCLEOTIDE SEQUENCE</scope>
    <source>
        <strain evidence="5">UCB-OBI-ISO-001</strain>
        <tissue evidence="5">Gonad</tissue>
    </source>
</reference>
<feature type="domain" description="Lipoxygenase" evidence="4">
    <location>
        <begin position="1"/>
        <end position="271"/>
    </location>
</feature>
<dbReference type="SUPFAM" id="SSF48484">
    <property type="entry name" value="Lipoxigenase"/>
    <property type="match status" value="1"/>
</dbReference>
<dbReference type="InterPro" id="IPR036226">
    <property type="entry name" value="LipOase_C_sf"/>
</dbReference>
<gene>
    <name evidence="5" type="ORF">OCBIM_22039839mg</name>
</gene>
<keyword evidence="2" id="KW-0223">Dioxygenase</keyword>
<proteinExistence type="predicted"/>
<dbReference type="InterPro" id="IPR020834">
    <property type="entry name" value="LipOase_CS"/>
</dbReference>
<dbReference type="InterPro" id="IPR000907">
    <property type="entry name" value="LipOase"/>
</dbReference>
<accession>A0A0L8I0N8</accession>
<dbReference type="EMBL" id="KQ416831">
    <property type="protein sequence ID" value="KOF94986.1"/>
    <property type="molecule type" value="Genomic_DNA"/>
</dbReference>